<dbReference type="InterPro" id="IPR014395">
    <property type="entry name" value="Pen/GL7ACA/AHL_acylase"/>
</dbReference>
<dbReference type="InterPro" id="IPR023343">
    <property type="entry name" value="Penicillin_amidase_dom1"/>
</dbReference>
<dbReference type="Proteomes" id="UP001370348">
    <property type="component" value="Chromosome"/>
</dbReference>
<reference evidence="6 7" key="1">
    <citation type="submission" date="2021-12" db="EMBL/GenBank/DDBJ databases">
        <title>Discovery of the Pendulisporaceae a myxobacterial family with distinct sporulation behavior and unique specialized metabolism.</title>
        <authorList>
            <person name="Garcia R."/>
            <person name="Popoff A."/>
            <person name="Bader C.D."/>
            <person name="Loehr J."/>
            <person name="Walesch S."/>
            <person name="Walt C."/>
            <person name="Boldt J."/>
            <person name="Bunk B."/>
            <person name="Haeckl F.J.F.P.J."/>
            <person name="Gunesch A.P."/>
            <person name="Birkelbach J."/>
            <person name="Nuebel U."/>
            <person name="Pietschmann T."/>
            <person name="Bach T."/>
            <person name="Mueller R."/>
        </authorList>
    </citation>
    <scope>NUCLEOTIDE SEQUENCE [LARGE SCALE GENOMIC DNA]</scope>
    <source>
        <strain evidence="6 7">MSr11954</strain>
    </source>
</reference>
<keyword evidence="4" id="KW-0865">Zymogen</keyword>
<gene>
    <name evidence="6" type="ORF">LZC94_17240</name>
</gene>
<dbReference type="Gene3D" id="2.30.120.10">
    <property type="match status" value="1"/>
</dbReference>
<dbReference type="Gene3D" id="1.10.439.10">
    <property type="entry name" value="Penicillin Amidohydrolase, domain 1"/>
    <property type="match status" value="1"/>
</dbReference>
<name>A0ABZ2M8W5_9BACT</name>
<dbReference type="Gene3D" id="1.10.1400.10">
    <property type="match status" value="1"/>
</dbReference>
<dbReference type="EMBL" id="CP089984">
    <property type="protein sequence ID" value="WXB18969.1"/>
    <property type="molecule type" value="Genomic_DNA"/>
</dbReference>
<keyword evidence="7" id="KW-1185">Reference proteome</keyword>
<evidence type="ECO:0000313" key="6">
    <source>
        <dbReference type="EMBL" id="WXB18969.1"/>
    </source>
</evidence>
<dbReference type="Gene3D" id="3.60.20.10">
    <property type="entry name" value="Glutamine Phosphoribosylpyrophosphate, subunit 1, domain 1"/>
    <property type="match status" value="1"/>
</dbReference>
<accession>A0ABZ2M8W5</accession>
<dbReference type="CDD" id="cd03747">
    <property type="entry name" value="Ntn_PGA_like"/>
    <property type="match status" value="1"/>
</dbReference>
<evidence type="ECO:0000256" key="5">
    <source>
        <dbReference type="SAM" id="MobiDB-lite"/>
    </source>
</evidence>
<organism evidence="6 7">
    <name type="scientific">Pendulispora albinea</name>
    <dbReference type="NCBI Taxonomy" id="2741071"/>
    <lineage>
        <taxon>Bacteria</taxon>
        <taxon>Pseudomonadati</taxon>
        <taxon>Myxococcota</taxon>
        <taxon>Myxococcia</taxon>
        <taxon>Myxococcales</taxon>
        <taxon>Sorangiineae</taxon>
        <taxon>Pendulisporaceae</taxon>
        <taxon>Pendulispora</taxon>
    </lineage>
</organism>
<feature type="compositionally biased region" description="Basic and acidic residues" evidence="5">
    <location>
        <begin position="830"/>
        <end position="840"/>
    </location>
</feature>
<feature type="region of interest" description="Disordered" evidence="5">
    <location>
        <begin position="823"/>
        <end position="851"/>
    </location>
</feature>
<dbReference type="SUPFAM" id="SSF56235">
    <property type="entry name" value="N-terminal nucleophile aminohydrolases (Ntn hydrolases)"/>
    <property type="match status" value="1"/>
</dbReference>
<dbReference type="InterPro" id="IPR043147">
    <property type="entry name" value="Penicillin_amidase_A-knob"/>
</dbReference>
<proteinExistence type="inferred from homology"/>
<dbReference type="InterPro" id="IPR002692">
    <property type="entry name" value="S45"/>
</dbReference>
<comment type="similarity">
    <text evidence="1">Belongs to the peptidase S45 family.</text>
</comment>
<evidence type="ECO:0000256" key="1">
    <source>
        <dbReference type="ARBA" id="ARBA00006586"/>
    </source>
</evidence>
<protein>
    <submittedName>
        <fullName evidence="6">Penicillin acylase family protein</fullName>
    </submittedName>
</protein>
<keyword evidence="2" id="KW-0732">Signal</keyword>
<sequence length="851" mass="92378">MAELFGSFDRGQIDSDIVARTIGLHRVAKKMYAALPEGSEEKAILDAYADGISQCNARLVTGDEKLSSAMVALPAEAFQPWDGADILAVARLQSENLSFTGTEEIAQSEFNAKALAAFGTPPTNPRAGILVDLIRFAPLEASKILSGFPNDGAHTQSGSHTLPLAAAHTKPGPAVHVPLSAFAGADAFIDAERKQRSILGERPFTGSNNWVVRGARTTTGHAMLASDPHLTLSAPAVFYMVHLNVTDAQGDKSKNLNASGLAFPGIPGIILGHNDHVAWGATVANYDVTDVYSEELTPDLTAVKFKGQSVPIEKIRETIKVGGGDAVEYDILNVPHHGPLMPQIADHRPKAPDPAKGAISIKWTGMQPTNEFAAVLGFMRAKNVDDARVAMRNFEVGAQNWVFADTDGNIFYSSQSKVPKRDVRAFTGWNPSTFTGAIPAFVLPGDGSAEWTGFLDEAYIPHAKNPPGDFVATANNDQVGITFDNNPTNKRLPNGDPVYLNGLGYDAGYRHARIKKRIEDVGNRMTLDEMASIQSDARSAVGAALTSKILEALQRAREATSTTNPELAALVAGRPPALFDEIRDVLTRWGTETNYDAASGMSPENNQPVDNAKEALASKATVIFNAWLVRMIRATFGDEFAAMGVTRAPYDLRKLLVDLMTADPSTLATKEALFDDLGTTAKVETRDERIVFSLLDAIDYLNGRLGGDRTKWRWGALHTVSFDALVPLWGRLSIPPSGDPVFPNGFPRHGDGYNVDVAAYRIQVQEWKDVSFSYSHGPTQRFVIDMDPAGPKARNALPGGAIWDNRDDNPHFRDEAELWRRNKNAPVSFTHDDVKTEAESRTLYTQPQRAK</sequence>
<keyword evidence="3" id="KW-0378">Hydrolase</keyword>
<dbReference type="PANTHER" id="PTHR34218:SF3">
    <property type="entry name" value="ACYL-HOMOSERINE LACTONE ACYLASE PVDQ"/>
    <property type="match status" value="1"/>
</dbReference>
<evidence type="ECO:0000256" key="2">
    <source>
        <dbReference type="ARBA" id="ARBA00022729"/>
    </source>
</evidence>
<dbReference type="PIRSF" id="PIRSF001227">
    <property type="entry name" value="Pen_acylase"/>
    <property type="match status" value="1"/>
</dbReference>
<dbReference type="Pfam" id="PF01804">
    <property type="entry name" value="Penicil_amidase"/>
    <property type="match status" value="1"/>
</dbReference>
<evidence type="ECO:0000313" key="7">
    <source>
        <dbReference type="Proteomes" id="UP001370348"/>
    </source>
</evidence>
<feature type="compositionally biased region" description="Polar residues" evidence="5">
    <location>
        <begin position="842"/>
        <end position="851"/>
    </location>
</feature>
<dbReference type="InterPro" id="IPR029055">
    <property type="entry name" value="Ntn_hydrolases_N"/>
</dbReference>
<evidence type="ECO:0000256" key="4">
    <source>
        <dbReference type="ARBA" id="ARBA00023145"/>
    </source>
</evidence>
<evidence type="ECO:0000256" key="3">
    <source>
        <dbReference type="ARBA" id="ARBA00022801"/>
    </source>
</evidence>
<dbReference type="InterPro" id="IPR043146">
    <property type="entry name" value="Penicillin_amidase_N_B-knob"/>
</dbReference>
<dbReference type="PANTHER" id="PTHR34218">
    <property type="entry name" value="PEPTIDASE S45 PENICILLIN AMIDASE"/>
    <property type="match status" value="1"/>
</dbReference>